<keyword evidence="1" id="KW-0732">Signal</keyword>
<evidence type="ECO:0000313" key="2">
    <source>
        <dbReference type="EMBL" id="QDU71928.1"/>
    </source>
</evidence>
<dbReference type="Proteomes" id="UP000320386">
    <property type="component" value="Chromosome"/>
</dbReference>
<reference evidence="2 3" key="1">
    <citation type="submission" date="2019-02" db="EMBL/GenBank/DDBJ databases">
        <title>Deep-cultivation of Planctomycetes and their phenomic and genomic characterization uncovers novel biology.</title>
        <authorList>
            <person name="Wiegand S."/>
            <person name="Jogler M."/>
            <person name="Boedeker C."/>
            <person name="Pinto D."/>
            <person name="Vollmers J."/>
            <person name="Rivas-Marin E."/>
            <person name="Kohn T."/>
            <person name="Peeters S.H."/>
            <person name="Heuer A."/>
            <person name="Rast P."/>
            <person name="Oberbeckmann S."/>
            <person name="Bunk B."/>
            <person name="Jeske O."/>
            <person name="Meyerdierks A."/>
            <person name="Storesund J.E."/>
            <person name="Kallscheuer N."/>
            <person name="Luecker S."/>
            <person name="Lage O.M."/>
            <person name="Pohl T."/>
            <person name="Merkel B.J."/>
            <person name="Hornburger P."/>
            <person name="Mueller R.-W."/>
            <person name="Bruemmer F."/>
            <person name="Labrenz M."/>
            <person name="Spormann A.M."/>
            <person name="Op den Camp H."/>
            <person name="Overmann J."/>
            <person name="Amann R."/>
            <person name="Jetten M.S.M."/>
            <person name="Mascher T."/>
            <person name="Medema M.H."/>
            <person name="Devos D.P."/>
            <person name="Kaster A.-K."/>
            <person name="Ovreas L."/>
            <person name="Rohde M."/>
            <person name="Galperin M.Y."/>
            <person name="Jogler C."/>
        </authorList>
    </citation>
    <scope>NUCLEOTIDE SEQUENCE [LARGE SCALE GENOMIC DNA]</scope>
    <source>
        <strain evidence="2 3">Pan265</strain>
    </source>
</reference>
<keyword evidence="3" id="KW-1185">Reference proteome</keyword>
<feature type="chain" id="PRO_5022126343" description="PEP-CTERM protein-sorting domain-containing protein" evidence="1">
    <location>
        <begin position="22"/>
        <end position="258"/>
    </location>
</feature>
<evidence type="ECO:0000313" key="3">
    <source>
        <dbReference type="Proteomes" id="UP000320386"/>
    </source>
</evidence>
<protein>
    <recommendedName>
        <fullName evidence="4">PEP-CTERM protein-sorting domain-containing protein</fullName>
    </recommendedName>
</protein>
<accession>A0A518BY95</accession>
<gene>
    <name evidence="2" type="ORF">Pan265_17870</name>
</gene>
<dbReference type="EMBL" id="CP036280">
    <property type="protein sequence ID" value="QDU71928.1"/>
    <property type="molecule type" value="Genomic_DNA"/>
</dbReference>
<sequence length="258" mass="26298" precursor="true">MKFAHSTTLLACLGIAATSQADVLNDALIDLVETNGLVGANINFDFNDLSVSTLSGGDSDPAVGDIVEGVFTIESITLGDENASFVDELVLASTDIEVFGRYQLVIDSIAGPIIGTSVADFEIFVDDRADGVRSVVGLTGSAAYNNANWGGAGGIVNGYMYGMLDINAGGSYDLVVLPNGDLSVVPDLNVAPAGLPINDPALGINSNVTGTGTVTATGVPGEFNNRASFAVSATVPEPAASLLLGIGVVLMMRRPLAD</sequence>
<feature type="signal peptide" evidence="1">
    <location>
        <begin position="1"/>
        <end position="21"/>
    </location>
</feature>
<dbReference type="RefSeq" id="WP_145446121.1">
    <property type="nucleotide sequence ID" value="NZ_CP036280.1"/>
</dbReference>
<dbReference type="KEGG" id="mcad:Pan265_17870"/>
<organism evidence="2 3">
    <name type="scientific">Mucisphaera calidilacus</name>
    <dbReference type="NCBI Taxonomy" id="2527982"/>
    <lineage>
        <taxon>Bacteria</taxon>
        <taxon>Pseudomonadati</taxon>
        <taxon>Planctomycetota</taxon>
        <taxon>Phycisphaerae</taxon>
        <taxon>Phycisphaerales</taxon>
        <taxon>Phycisphaeraceae</taxon>
        <taxon>Mucisphaera</taxon>
    </lineage>
</organism>
<dbReference type="AlphaFoldDB" id="A0A518BY95"/>
<evidence type="ECO:0008006" key="4">
    <source>
        <dbReference type="Google" id="ProtNLM"/>
    </source>
</evidence>
<proteinExistence type="predicted"/>
<evidence type="ECO:0000256" key="1">
    <source>
        <dbReference type="SAM" id="SignalP"/>
    </source>
</evidence>
<name>A0A518BY95_9BACT</name>